<keyword evidence="1" id="KW-0723">Serine/threonine-protein kinase</keyword>
<dbReference type="EMBL" id="NHZO01000154">
    <property type="protein sequence ID" value="PHQ49615.1"/>
    <property type="molecule type" value="Genomic_DNA"/>
</dbReference>
<dbReference type="Pfam" id="PF13581">
    <property type="entry name" value="HATPase_c_2"/>
    <property type="match status" value="1"/>
</dbReference>
<feature type="domain" description="Histidine kinase/HSP90-like ATPase" evidence="2">
    <location>
        <begin position="13"/>
        <end position="119"/>
    </location>
</feature>
<keyword evidence="1" id="KW-0808">Transferase</keyword>
<name>A0A2G1XEI4_STRCJ</name>
<dbReference type="InterPro" id="IPR036890">
    <property type="entry name" value="HATPase_C_sf"/>
</dbReference>
<evidence type="ECO:0000313" key="4">
    <source>
        <dbReference type="Proteomes" id="UP000222531"/>
    </source>
</evidence>
<dbReference type="InterPro" id="IPR050267">
    <property type="entry name" value="Anti-sigma-factor_SerPK"/>
</dbReference>
<dbReference type="RefSeq" id="WP_099201558.1">
    <property type="nucleotide sequence ID" value="NZ_JBIRXA010000024.1"/>
</dbReference>
<dbReference type="PANTHER" id="PTHR35526">
    <property type="entry name" value="ANTI-SIGMA-F FACTOR RSBW-RELATED"/>
    <property type="match status" value="1"/>
</dbReference>
<keyword evidence="1" id="KW-0418">Kinase</keyword>
<evidence type="ECO:0000313" key="3">
    <source>
        <dbReference type="EMBL" id="PHQ49615.1"/>
    </source>
</evidence>
<evidence type="ECO:0000259" key="2">
    <source>
        <dbReference type="Pfam" id="PF13581"/>
    </source>
</evidence>
<dbReference type="AlphaFoldDB" id="A0A2G1XEI4"/>
<comment type="caution">
    <text evidence="3">The sequence shown here is derived from an EMBL/GenBank/DDBJ whole genome shotgun (WGS) entry which is preliminary data.</text>
</comment>
<reference evidence="3 4" key="1">
    <citation type="journal article" date="2017" name="Biochemistry">
        <title>Identification of the Biosynthetic Pathway for the Antibiotic Bicyclomycin.</title>
        <authorList>
            <person name="Patteson J."/>
            <person name="Cai W."/>
            <person name="Johnson R.A."/>
            <person name="Santa Maria K."/>
            <person name="Li B."/>
        </authorList>
    </citation>
    <scope>NUCLEOTIDE SEQUENCE [LARGE SCALE GENOMIC DNA]</scope>
    <source>
        <strain evidence="3 4">ATCC 21532</strain>
    </source>
</reference>
<dbReference type="CDD" id="cd16936">
    <property type="entry name" value="HATPase_RsbW-like"/>
    <property type="match status" value="1"/>
</dbReference>
<dbReference type="Gene3D" id="3.30.565.10">
    <property type="entry name" value="Histidine kinase-like ATPase, C-terminal domain"/>
    <property type="match status" value="1"/>
</dbReference>
<keyword evidence="4" id="KW-1185">Reference proteome</keyword>
<organism evidence="3 4">
    <name type="scientific">Streptomyces cinnamoneus</name>
    <name type="common">Streptoverticillium cinnamoneum</name>
    <dbReference type="NCBI Taxonomy" id="53446"/>
    <lineage>
        <taxon>Bacteria</taxon>
        <taxon>Bacillati</taxon>
        <taxon>Actinomycetota</taxon>
        <taxon>Actinomycetes</taxon>
        <taxon>Kitasatosporales</taxon>
        <taxon>Streptomycetaceae</taxon>
        <taxon>Streptomyces</taxon>
        <taxon>Streptomyces cinnamoneus group</taxon>
    </lineage>
</organism>
<dbReference type="GO" id="GO:0004674">
    <property type="term" value="F:protein serine/threonine kinase activity"/>
    <property type="evidence" value="ECO:0007669"/>
    <property type="project" value="UniProtKB-KW"/>
</dbReference>
<protein>
    <recommendedName>
        <fullName evidence="2">Histidine kinase/HSP90-like ATPase domain-containing protein</fullName>
    </recommendedName>
</protein>
<evidence type="ECO:0000256" key="1">
    <source>
        <dbReference type="ARBA" id="ARBA00022527"/>
    </source>
</evidence>
<dbReference type="SUPFAM" id="SSF55874">
    <property type="entry name" value="ATPase domain of HSP90 chaperone/DNA topoisomerase II/histidine kinase"/>
    <property type="match status" value="1"/>
</dbReference>
<dbReference type="InterPro" id="IPR003594">
    <property type="entry name" value="HATPase_dom"/>
</dbReference>
<proteinExistence type="predicted"/>
<sequence>MTTSPASDCSLVFPPHPAWVRIVREVVRALLAAAKRTDLTDTAVVLSSEAVTNAVNACRAGGCDTPVTVLAEWTSLDQLLVLVHDNAPGVPESRRRSASGEDESGRGLTLIEGSADAWGFCAQGGGAGKAMWFTLGAPAPKAEPAWARDTCGECARLGAAQRRAVDSGSKQRAVAATVAMRRHVHDAHPR</sequence>
<dbReference type="PANTHER" id="PTHR35526:SF3">
    <property type="entry name" value="ANTI-SIGMA-F FACTOR RSBW"/>
    <property type="match status" value="1"/>
</dbReference>
<dbReference type="OrthoDB" id="4171713at2"/>
<dbReference type="Proteomes" id="UP000222531">
    <property type="component" value="Unassembled WGS sequence"/>
</dbReference>
<accession>A0A2G1XEI4</accession>
<gene>
    <name evidence="3" type="ORF">BLA24_26715</name>
</gene>